<proteinExistence type="predicted"/>
<dbReference type="Proteomes" id="UP000253083">
    <property type="component" value="Unassembled WGS sequence"/>
</dbReference>
<gene>
    <name evidence="1" type="ORF">DFR28_105129</name>
</gene>
<evidence type="ECO:0000313" key="1">
    <source>
        <dbReference type="EMBL" id="RBP48790.1"/>
    </source>
</evidence>
<dbReference type="RefSeq" id="WP_113955387.1">
    <property type="nucleotide sequence ID" value="NZ_QNRT01000005.1"/>
</dbReference>
<reference evidence="1 2" key="1">
    <citation type="submission" date="2018-06" db="EMBL/GenBank/DDBJ databases">
        <title>Genomic Encyclopedia of Type Strains, Phase IV (KMG-IV): sequencing the most valuable type-strain genomes for metagenomic binning, comparative biology and taxonomic classification.</title>
        <authorList>
            <person name="Goeker M."/>
        </authorList>
    </citation>
    <scope>NUCLEOTIDE SEQUENCE [LARGE SCALE GENOMIC DNA]</scope>
    <source>
        <strain evidence="1 2">DSM 24032</strain>
    </source>
</reference>
<organism evidence="1 2">
    <name type="scientific">Arenicella xantha</name>
    <dbReference type="NCBI Taxonomy" id="644221"/>
    <lineage>
        <taxon>Bacteria</taxon>
        <taxon>Pseudomonadati</taxon>
        <taxon>Pseudomonadota</taxon>
        <taxon>Gammaproteobacteria</taxon>
        <taxon>Arenicellales</taxon>
        <taxon>Arenicellaceae</taxon>
        <taxon>Arenicella</taxon>
    </lineage>
</organism>
<protein>
    <submittedName>
        <fullName evidence="1">Uncharacterized protein</fullName>
    </submittedName>
</protein>
<evidence type="ECO:0000313" key="2">
    <source>
        <dbReference type="Proteomes" id="UP000253083"/>
    </source>
</evidence>
<dbReference type="InParanoid" id="A0A395JLX8"/>
<comment type="caution">
    <text evidence="1">The sequence shown here is derived from an EMBL/GenBank/DDBJ whole genome shotgun (WGS) entry which is preliminary data.</text>
</comment>
<sequence length="425" mass="47910">METYVSISVSAKSIKYAEAIAICFRSIAAHRGDAIEIAETQLGNTLLEPLITEHDLAASIDGVEQQKSKVLLSFTFGSQGTAYAQRFLEVFQNTAKAVSIKITFDDDVEELEYEKVFSPTKVKKGSLKSSEFAQEFLFVCAVYEPKDAVNAVSALLDLSEHTVRAKIPSQFLRECLTADELIGGIVCRRAEISKCRFRVFLHIALLETDTIRLNRLVMFLNLLGLYDIYAVPIEEQGQQTVYLMSNPQEFVSAPFSRFRKSDITTSNFLSASNALFNKIEADYGAWDYAELPVDNGIPELGAEIASCYGPTMNRHTLPEAELEPVRTLIERAQSVSNIDKLLSMQTLYQRLFELYATKFPHWMDNKTLARYDKKVASEVARQQLDPSKGSPRLDNEFWSLAHVIADTRESDRLIRLCNVFFDSII</sequence>
<dbReference type="EMBL" id="QNRT01000005">
    <property type="protein sequence ID" value="RBP48790.1"/>
    <property type="molecule type" value="Genomic_DNA"/>
</dbReference>
<name>A0A395JLX8_9GAMM</name>
<keyword evidence="2" id="KW-1185">Reference proteome</keyword>
<accession>A0A395JLX8</accession>
<dbReference type="AlphaFoldDB" id="A0A395JLX8"/>